<dbReference type="Gene3D" id="2.60.40.150">
    <property type="entry name" value="C2 domain"/>
    <property type="match status" value="1"/>
</dbReference>
<feature type="region of interest" description="Disordered" evidence="1">
    <location>
        <begin position="191"/>
        <end position="213"/>
    </location>
</feature>
<organism evidence="3 4">
    <name type="scientific">Corchorus capsularis</name>
    <name type="common">Jute</name>
    <dbReference type="NCBI Taxonomy" id="210143"/>
    <lineage>
        <taxon>Eukaryota</taxon>
        <taxon>Viridiplantae</taxon>
        <taxon>Streptophyta</taxon>
        <taxon>Embryophyta</taxon>
        <taxon>Tracheophyta</taxon>
        <taxon>Spermatophyta</taxon>
        <taxon>Magnoliopsida</taxon>
        <taxon>eudicotyledons</taxon>
        <taxon>Gunneridae</taxon>
        <taxon>Pentapetalae</taxon>
        <taxon>rosids</taxon>
        <taxon>malvids</taxon>
        <taxon>Malvales</taxon>
        <taxon>Malvaceae</taxon>
        <taxon>Grewioideae</taxon>
        <taxon>Apeibeae</taxon>
        <taxon>Corchorus</taxon>
    </lineage>
</organism>
<dbReference type="OMA" id="HGVLYFC"/>
<sequence>MEQMRPLEITVISAKGLKKVKHLSKMDVYVVVKISGDSSTEQKTPLHKDGGTSPKWNHAMHFTINETLARTNSLVITFKLICCRTFRGDKDIGEAQVPVKELLDSAGNSNATKYVTYPVKKPSGKPKGELNFLFRFGEKTPSCGVTSYPVHGTAMSYQMYPPPPNNVAVPAYPPVGYNPLAVGFQHPVQEGYKPAAAPPPPQPPLGYPPLGPGSFPPPAAGYPPVAPGYGYPPMVQPERKNESGDGIALGAAALVGGLLGGILLGDLVSDAAASYEAGCDAYENAASYI</sequence>
<dbReference type="EMBL" id="AWWV01012873">
    <property type="protein sequence ID" value="OMO63786.1"/>
    <property type="molecule type" value="Genomic_DNA"/>
</dbReference>
<evidence type="ECO:0000256" key="1">
    <source>
        <dbReference type="SAM" id="MobiDB-lite"/>
    </source>
</evidence>
<dbReference type="Gramene" id="OMO63786">
    <property type="protein sequence ID" value="OMO63786"/>
    <property type="gene ID" value="CCACVL1_22285"/>
</dbReference>
<dbReference type="SMART" id="SM00239">
    <property type="entry name" value="C2"/>
    <property type="match status" value="1"/>
</dbReference>
<evidence type="ECO:0000313" key="3">
    <source>
        <dbReference type="EMBL" id="OMO63786.1"/>
    </source>
</evidence>
<gene>
    <name evidence="3" type="ORF">CCACVL1_22285</name>
</gene>
<feature type="compositionally biased region" description="Pro residues" evidence="1">
    <location>
        <begin position="196"/>
        <end position="213"/>
    </location>
</feature>
<dbReference type="SUPFAM" id="SSF49562">
    <property type="entry name" value="C2 domain (Calcium/lipid-binding domain, CaLB)"/>
    <property type="match status" value="1"/>
</dbReference>
<dbReference type="InterPro" id="IPR000008">
    <property type="entry name" value="C2_dom"/>
</dbReference>
<keyword evidence="4" id="KW-1185">Reference proteome</keyword>
<dbReference type="GO" id="GO:0006952">
    <property type="term" value="P:defense response"/>
    <property type="evidence" value="ECO:0007669"/>
    <property type="project" value="InterPro"/>
</dbReference>
<evidence type="ECO:0000259" key="2">
    <source>
        <dbReference type="PROSITE" id="PS50004"/>
    </source>
</evidence>
<dbReference type="Proteomes" id="UP000188268">
    <property type="component" value="Unassembled WGS sequence"/>
</dbReference>
<reference evidence="3 4" key="1">
    <citation type="submission" date="2013-09" db="EMBL/GenBank/DDBJ databases">
        <title>Corchorus capsularis genome sequencing.</title>
        <authorList>
            <person name="Alam M."/>
            <person name="Haque M.S."/>
            <person name="Islam M.S."/>
            <person name="Emdad E.M."/>
            <person name="Islam M.M."/>
            <person name="Ahmed B."/>
            <person name="Halim A."/>
            <person name="Hossen Q.M.M."/>
            <person name="Hossain M.Z."/>
            <person name="Ahmed R."/>
            <person name="Khan M.M."/>
            <person name="Islam R."/>
            <person name="Rashid M.M."/>
            <person name="Khan S.A."/>
            <person name="Rahman M.S."/>
            <person name="Alam M."/>
        </authorList>
    </citation>
    <scope>NUCLEOTIDE SEQUENCE [LARGE SCALE GENOMIC DNA]</scope>
    <source>
        <strain evidence="4">cv. CVL-1</strain>
        <tissue evidence="3">Whole seedling</tissue>
    </source>
</reference>
<feature type="domain" description="C2" evidence="2">
    <location>
        <begin position="1"/>
        <end position="112"/>
    </location>
</feature>
<dbReference type="PROSITE" id="PS50004">
    <property type="entry name" value="C2"/>
    <property type="match status" value="1"/>
</dbReference>
<evidence type="ECO:0000313" key="4">
    <source>
        <dbReference type="Proteomes" id="UP000188268"/>
    </source>
</evidence>
<dbReference type="OrthoDB" id="270970at2759"/>
<dbReference type="AlphaFoldDB" id="A0A1R3H0K5"/>
<dbReference type="PANTHER" id="PTHR32246:SF129">
    <property type="entry name" value="PROTEIN SRC2-LIKE"/>
    <property type="match status" value="1"/>
</dbReference>
<dbReference type="InterPro" id="IPR035892">
    <property type="entry name" value="C2_domain_sf"/>
</dbReference>
<proteinExistence type="predicted"/>
<dbReference type="PANTHER" id="PTHR32246">
    <property type="entry name" value="INGRESSION PROTEIN FIC1"/>
    <property type="match status" value="1"/>
</dbReference>
<comment type="caution">
    <text evidence="3">The sequence shown here is derived from an EMBL/GenBank/DDBJ whole genome shotgun (WGS) entry which is preliminary data.</text>
</comment>
<accession>A0A1R3H0K5</accession>
<name>A0A1R3H0K5_COCAP</name>
<dbReference type="InterPro" id="IPR044750">
    <property type="entry name" value="C2_SRC2/BAP"/>
</dbReference>
<dbReference type="CDD" id="cd04051">
    <property type="entry name" value="C2_SRC2_like"/>
    <property type="match status" value="1"/>
</dbReference>
<protein>
    <submittedName>
        <fullName evidence="3">C2 calcium-dependent membrane targeting</fullName>
    </submittedName>
</protein>
<dbReference type="Pfam" id="PF00168">
    <property type="entry name" value="C2"/>
    <property type="match status" value="1"/>
</dbReference>